<dbReference type="RefSeq" id="XP_030980385.1">
    <property type="nucleotide sequence ID" value="XM_031130756.1"/>
</dbReference>
<dbReference type="GeneID" id="41965662"/>
<sequence length="251" mass="26118">MLLLLMRLLLSGGTRQGSVMGPPVQSGSDDEELELFVGSGRTLHGSDNGPPVQIGKVEDAAVAASVIVCMGVEVDDVGSDETRQGPVIRPPVHIDNGVVVTAQDPVVAPDVHEGGREVLNASVADVSLSNAVELVLEALALDERDVLIAFINEVSIGRAVLSMQDPDMIPPAQAARDVIEVAVVFGVAVKLIFAVVAGQDLNSVPVASLKHLCHELVQKPMVLVHPPPSPLAVEEGTSTTAGVATDTLPRH</sequence>
<evidence type="ECO:0000313" key="3">
    <source>
        <dbReference type="Proteomes" id="UP000515153"/>
    </source>
</evidence>
<feature type="chain" id="PRO_5028006593" description="Secreted protein" evidence="2">
    <location>
        <begin position="17"/>
        <end position="251"/>
    </location>
</feature>
<evidence type="ECO:0008006" key="5">
    <source>
        <dbReference type="Google" id="ProtNLM"/>
    </source>
</evidence>
<name>A0A6P8AZP9_PYRGI</name>
<keyword evidence="2" id="KW-0732">Signal</keyword>
<accession>A0A6P8AZP9</accession>
<organism evidence="3 4">
    <name type="scientific">Pyricularia grisea</name>
    <name type="common">Crabgrass-specific blast fungus</name>
    <name type="synonym">Magnaporthe grisea</name>
    <dbReference type="NCBI Taxonomy" id="148305"/>
    <lineage>
        <taxon>Eukaryota</taxon>
        <taxon>Fungi</taxon>
        <taxon>Dikarya</taxon>
        <taxon>Ascomycota</taxon>
        <taxon>Pezizomycotina</taxon>
        <taxon>Sordariomycetes</taxon>
        <taxon>Sordariomycetidae</taxon>
        <taxon>Magnaporthales</taxon>
        <taxon>Pyriculariaceae</taxon>
        <taxon>Pyricularia</taxon>
    </lineage>
</organism>
<keyword evidence="3" id="KW-1185">Reference proteome</keyword>
<evidence type="ECO:0000256" key="2">
    <source>
        <dbReference type="SAM" id="SignalP"/>
    </source>
</evidence>
<feature type="region of interest" description="Disordered" evidence="1">
    <location>
        <begin position="229"/>
        <end position="251"/>
    </location>
</feature>
<gene>
    <name evidence="4" type="ORF">PgNI_10783</name>
</gene>
<proteinExistence type="predicted"/>
<reference evidence="4" key="2">
    <citation type="submission" date="2019-10" db="EMBL/GenBank/DDBJ databases">
        <authorList>
            <consortium name="NCBI Genome Project"/>
        </authorList>
    </citation>
    <scope>NUCLEOTIDE SEQUENCE</scope>
    <source>
        <strain evidence="4">NI907</strain>
    </source>
</reference>
<protein>
    <recommendedName>
        <fullName evidence="5">Secreted protein</fullName>
    </recommendedName>
</protein>
<feature type="signal peptide" evidence="2">
    <location>
        <begin position="1"/>
        <end position="16"/>
    </location>
</feature>
<evidence type="ECO:0000313" key="4">
    <source>
        <dbReference type="RefSeq" id="XP_030980385.1"/>
    </source>
</evidence>
<dbReference type="AlphaFoldDB" id="A0A6P8AZP9"/>
<dbReference type="KEGG" id="pgri:PgNI_10783"/>
<dbReference type="OrthoDB" id="5235928at2759"/>
<dbReference type="Proteomes" id="UP000515153">
    <property type="component" value="Chromosome VII"/>
</dbReference>
<evidence type="ECO:0000256" key="1">
    <source>
        <dbReference type="SAM" id="MobiDB-lite"/>
    </source>
</evidence>
<reference evidence="3 4" key="1">
    <citation type="journal article" date="2019" name="Mol. Biol. Evol.">
        <title>Blast fungal genomes show frequent chromosomal changes, gene gains and losses, and effector gene turnover.</title>
        <authorList>
            <person name="Gomez Luciano L.B."/>
            <person name="Jason Tsai I."/>
            <person name="Chuma I."/>
            <person name="Tosa Y."/>
            <person name="Chen Y.H."/>
            <person name="Li J.Y."/>
            <person name="Li M.Y."/>
            <person name="Jade Lu M.Y."/>
            <person name="Nakayashiki H."/>
            <person name="Li W.H."/>
        </authorList>
    </citation>
    <scope>NUCLEOTIDE SEQUENCE [LARGE SCALE GENOMIC DNA]</scope>
    <source>
        <strain evidence="3 4">NI907</strain>
    </source>
</reference>
<reference evidence="4" key="3">
    <citation type="submission" date="2025-08" db="UniProtKB">
        <authorList>
            <consortium name="RefSeq"/>
        </authorList>
    </citation>
    <scope>IDENTIFICATION</scope>
    <source>
        <strain evidence="4">NI907</strain>
    </source>
</reference>